<dbReference type="Pfam" id="PF00899">
    <property type="entry name" value="ThiF"/>
    <property type="match status" value="1"/>
</dbReference>
<dbReference type="PANTHER" id="PTHR43267:SF1">
    <property type="entry name" value="TRNA THREONYLCARBAMOYLADENOSINE DEHYDRATASE"/>
    <property type="match status" value="1"/>
</dbReference>
<dbReference type="PANTHER" id="PTHR43267">
    <property type="entry name" value="TRNA THREONYLCARBAMOYLADENOSINE DEHYDRATASE"/>
    <property type="match status" value="1"/>
</dbReference>
<evidence type="ECO:0000259" key="1">
    <source>
        <dbReference type="Pfam" id="PF00899"/>
    </source>
</evidence>
<evidence type="ECO:0000313" key="2">
    <source>
        <dbReference type="EMBL" id="GAA4459348.1"/>
    </source>
</evidence>
<proteinExistence type="predicted"/>
<keyword evidence="3" id="KW-1185">Reference proteome</keyword>
<organism evidence="2 3">
    <name type="scientific">Nibrella saemangeumensis</name>
    <dbReference type="NCBI Taxonomy" id="1084526"/>
    <lineage>
        <taxon>Bacteria</taxon>
        <taxon>Pseudomonadati</taxon>
        <taxon>Bacteroidota</taxon>
        <taxon>Cytophagia</taxon>
        <taxon>Cytophagales</taxon>
        <taxon>Spirosomataceae</taxon>
        <taxon>Nibrella</taxon>
    </lineage>
</organism>
<gene>
    <name evidence="2" type="ORF">GCM10023189_32930</name>
</gene>
<dbReference type="EMBL" id="BAABHD010000031">
    <property type="protein sequence ID" value="GAA4459348.1"/>
    <property type="molecule type" value="Genomic_DNA"/>
</dbReference>
<dbReference type="InterPro" id="IPR000594">
    <property type="entry name" value="ThiF_NAD_FAD-bd"/>
</dbReference>
<sequence>MLLPRRVGEEPYRYHWHALKLLPLTLKATPKSRIDLARNRLRSSCQLNWQARSENWHPEDVQNRGRLGADLTSARVVLLGAGALGSALAEQLIRMGVQQLTIIDDDCFEAGNLVRHTLSMSDLYAPKATALAQRLNQVNASAHVIGIAGAIPTAEPVVEKALAEATLLIDATANDIVLKEIPFKSLPATIPVISCSLGIHAERLFFYASPNHLFNWDLFNAWFGPYREEENHLATQLDLPRGIGCWHALVPAPFNRVIGLASIAIELIEQVYTQSKKTPVALCYPWPKAVLSPLPDE</sequence>
<dbReference type="CDD" id="cd01483">
    <property type="entry name" value="E1_enzyme_family"/>
    <property type="match status" value="1"/>
</dbReference>
<accession>A0ABP8N3G3</accession>
<dbReference type="InterPro" id="IPR035985">
    <property type="entry name" value="Ubiquitin-activating_enz"/>
</dbReference>
<evidence type="ECO:0000313" key="3">
    <source>
        <dbReference type="Proteomes" id="UP001501175"/>
    </source>
</evidence>
<protein>
    <recommendedName>
        <fullName evidence="1">THIF-type NAD/FAD binding fold domain-containing protein</fullName>
    </recommendedName>
</protein>
<dbReference type="Gene3D" id="3.40.50.720">
    <property type="entry name" value="NAD(P)-binding Rossmann-like Domain"/>
    <property type="match status" value="1"/>
</dbReference>
<reference evidence="3" key="1">
    <citation type="journal article" date="2019" name="Int. J. Syst. Evol. Microbiol.">
        <title>The Global Catalogue of Microorganisms (GCM) 10K type strain sequencing project: providing services to taxonomists for standard genome sequencing and annotation.</title>
        <authorList>
            <consortium name="The Broad Institute Genomics Platform"/>
            <consortium name="The Broad Institute Genome Sequencing Center for Infectious Disease"/>
            <person name="Wu L."/>
            <person name="Ma J."/>
        </authorList>
    </citation>
    <scope>NUCLEOTIDE SEQUENCE [LARGE SCALE GENOMIC DNA]</scope>
    <source>
        <strain evidence="3">JCM 17927</strain>
    </source>
</reference>
<comment type="caution">
    <text evidence="2">The sequence shown here is derived from an EMBL/GenBank/DDBJ whole genome shotgun (WGS) entry which is preliminary data.</text>
</comment>
<feature type="domain" description="THIF-type NAD/FAD binding fold" evidence="1">
    <location>
        <begin position="69"/>
        <end position="174"/>
    </location>
</feature>
<dbReference type="Proteomes" id="UP001501175">
    <property type="component" value="Unassembled WGS sequence"/>
</dbReference>
<dbReference type="RefSeq" id="WP_345244970.1">
    <property type="nucleotide sequence ID" value="NZ_BAABHD010000031.1"/>
</dbReference>
<name>A0ABP8N3G3_9BACT</name>
<dbReference type="SUPFAM" id="SSF69572">
    <property type="entry name" value="Activating enzymes of the ubiquitin-like proteins"/>
    <property type="match status" value="1"/>
</dbReference>
<dbReference type="InterPro" id="IPR045886">
    <property type="entry name" value="ThiF/MoeB/HesA"/>
</dbReference>